<feature type="transmembrane region" description="Helical" evidence="1">
    <location>
        <begin position="37"/>
        <end position="58"/>
    </location>
</feature>
<dbReference type="InterPro" id="IPR002656">
    <property type="entry name" value="Acyl_transf_3_dom"/>
</dbReference>
<reference evidence="3 4" key="1">
    <citation type="journal article" date="2017" name="ISME J.">
        <title>Energy and carbon metabolisms in a deep terrestrial subsurface fluid microbial community.</title>
        <authorList>
            <person name="Momper L."/>
            <person name="Jungbluth S.P."/>
            <person name="Lee M.D."/>
            <person name="Amend J.P."/>
        </authorList>
    </citation>
    <scope>NUCLEOTIDE SEQUENCE [LARGE SCALE GENOMIC DNA]</scope>
    <source>
        <strain evidence="3">SURF_29</strain>
    </source>
</reference>
<feature type="transmembrane region" description="Helical" evidence="1">
    <location>
        <begin position="7"/>
        <end position="25"/>
    </location>
</feature>
<proteinExistence type="predicted"/>
<feature type="transmembrane region" description="Helical" evidence="1">
    <location>
        <begin position="222"/>
        <end position="244"/>
    </location>
</feature>
<evidence type="ECO:0000313" key="4">
    <source>
        <dbReference type="Proteomes" id="UP000285655"/>
    </source>
</evidence>
<gene>
    <name evidence="3" type="ORF">C4544_04835</name>
</gene>
<dbReference type="Proteomes" id="UP000285655">
    <property type="component" value="Unassembled WGS sequence"/>
</dbReference>
<organism evidence="3 4">
    <name type="scientific">candidate division WS5 bacterium</name>
    <dbReference type="NCBI Taxonomy" id="2093353"/>
    <lineage>
        <taxon>Bacteria</taxon>
        <taxon>candidate division WS5</taxon>
    </lineage>
</organism>
<keyword evidence="1" id="KW-0812">Transmembrane</keyword>
<feature type="transmembrane region" description="Helical" evidence="1">
    <location>
        <begin position="152"/>
        <end position="169"/>
    </location>
</feature>
<dbReference type="PANTHER" id="PTHR37312:SF1">
    <property type="entry name" value="MEMBRANE-BOUND ACYLTRANSFERASE YKRP-RELATED"/>
    <property type="match status" value="1"/>
</dbReference>
<dbReference type="AlphaFoldDB" id="A0A419DBW4"/>
<keyword evidence="1" id="KW-0472">Membrane</keyword>
<feature type="transmembrane region" description="Helical" evidence="1">
    <location>
        <begin position="126"/>
        <end position="146"/>
    </location>
</feature>
<evidence type="ECO:0000259" key="2">
    <source>
        <dbReference type="Pfam" id="PF01757"/>
    </source>
</evidence>
<evidence type="ECO:0000313" key="3">
    <source>
        <dbReference type="EMBL" id="RJO60639.1"/>
    </source>
</evidence>
<comment type="caution">
    <text evidence="3">The sequence shown here is derived from an EMBL/GenBank/DDBJ whole genome shotgun (WGS) entry which is preliminary data.</text>
</comment>
<dbReference type="GO" id="GO:0016747">
    <property type="term" value="F:acyltransferase activity, transferring groups other than amino-acyl groups"/>
    <property type="evidence" value="ECO:0007669"/>
    <property type="project" value="InterPro"/>
</dbReference>
<feature type="transmembrane region" description="Helical" evidence="1">
    <location>
        <begin position="70"/>
        <end position="88"/>
    </location>
</feature>
<protein>
    <recommendedName>
        <fullName evidence="2">Acyltransferase 3 domain-containing protein</fullName>
    </recommendedName>
</protein>
<sequence length="326" mass="38128">MVSRLVYFDNIKFVLITLVVVGHSMDLYVSKDDWLRSIYVFIYLFHMPMFVFVSGYFAKAELTAKEIIKIVNSVCIPYIIFQLIQWTISGDISNIENYNILNPGWTLWYLQCLLFWRLLTPFLIKIPFILPISFCFAIACGFIKQIGIELSLSKTIVFLPFFLLGFFFREKRYGIKKIFSHKVLSVLLIVLFFCLSVKFRWIDKAVLLNNSSYYSQDNIYEAVLFRFFYLIIAFFLGFTVLSLIPDKNHFFSKVGARTLTIYLTHPLLFIGLQKIGFYDYFSGGNLAFLLVPIGIIVTFLLATDIIEKIMNPIIYPMQHIKQLIYK</sequence>
<feature type="domain" description="Acyltransferase 3" evidence="2">
    <location>
        <begin position="6"/>
        <end position="303"/>
    </location>
</feature>
<dbReference type="Pfam" id="PF01757">
    <property type="entry name" value="Acyl_transf_3"/>
    <property type="match status" value="1"/>
</dbReference>
<feature type="transmembrane region" description="Helical" evidence="1">
    <location>
        <begin position="287"/>
        <end position="306"/>
    </location>
</feature>
<evidence type="ECO:0000256" key="1">
    <source>
        <dbReference type="SAM" id="Phobius"/>
    </source>
</evidence>
<dbReference type="PANTHER" id="PTHR37312">
    <property type="entry name" value="MEMBRANE-BOUND ACYLTRANSFERASE YKRP-RELATED"/>
    <property type="match status" value="1"/>
</dbReference>
<dbReference type="EMBL" id="QZJW01000043">
    <property type="protein sequence ID" value="RJO60639.1"/>
    <property type="molecule type" value="Genomic_DNA"/>
</dbReference>
<keyword evidence="1" id="KW-1133">Transmembrane helix</keyword>
<feature type="transmembrane region" description="Helical" evidence="1">
    <location>
        <begin position="181"/>
        <end position="202"/>
    </location>
</feature>
<dbReference type="InterPro" id="IPR052734">
    <property type="entry name" value="Nod_factor_acetyltransferase"/>
</dbReference>
<accession>A0A419DBW4</accession>
<name>A0A419DBW4_9BACT</name>